<evidence type="ECO:0000313" key="8">
    <source>
        <dbReference type="Proteomes" id="UP000663929"/>
    </source>
</evidence>
<comment type="similarity">
    <text evidence="2 6">Belongs to the SURF1 family.</text>
</comment>
<dbReference type="CDD" id="cd06662">
    <property type="entry name" value="SURF1"/>
    <property type="match status" value="1"/>
</dbReference>
<evidence type="ECO:0000256" key="1">
    <source>
        <dbReference type="ARBA" id="ARBA00004370"/>
    </source>
</evidence>
<evidence type="ECO:0000256" key="3">
    <source>
        <dbReference type="ARBA" id="ARBA00022692"/>
    </source>
</evidence>
<accession>A0A8A4TEE1</accession>
<keyword evidence="5 6" id="KW-0472">Membrane</keyword>
<evidence type="ECO:0000256" key="6">
    <source>
        <dbReference type="RuleBase" id="RU363076"/>
    </source>
</evidence>
<protein>
    <recommendedName>
        <fullName evidence="6">SURF1-like protein</fullName>
    </recommendedName>
</protein>
<organism evidence="7 8">
    <name type="scientific">Sulfidibacter corallicola</name>
    <dbReference type="NCBI Taxonomy" id="2818388"/>
    <lineage>
        <taxon>Bacteria</taxon>
        <taxon>Pseudomonadati</taxon>
        <taxon>Acidobacteriota</taxon>
        <taxon>Holophagae</taxon>
        <taxon>Acanthopleuribacterales</taxon>
        <taxon>Acanthopleuribacteraceae</taxon>
        <taxon>Sulfidibacter</taxon>
    </lineage>
</organism>
<name>A0A8A4TEE1_SULCO</name>
<comment type="caution">
    <text evidence="6">Lacks conserved residue(s) required for the propagation of feature annotation.</text>
</comment>
<reference evidence="7" key="1">
    <citation type="submission" date="2021-03" db="EMBL/GenBank/DDBJ databases">
        <title>Acanthopleuribacteraceae sp. M133.</title>
        <authorList>
            <person name="Wang G."/>
        </authorList>
    </citation>
    <scope>NUCLEOTIDE SEQUENCE</scope>
    <source>
        <strain evidence="7">M133</strain>
    </source>
</reference>
<dbReference type="Proteomes" id="UP000663929">
    <property type="component" value="Chromosome"/>
</dbReference>
<keyword evidence="6" id="KW-1003">Cell membrane</keyword>
<comment type="subcellular location">
    <subcellularLocation>
        <location evidence="6">Cell membrane</location>
        <topology evidence="6">Multi-pass membrane protein</topology>
    </subcellularLocation>
    <subcellularLocation>
        <location evidence="1">Membrane</location>
    </subcellularLocation>
</comment>
<dbReference type="InterPro" id="IPR045214">
    <property type="entry name" value="Surf1/Surf4"/>
</dbReference>
<feature type="transmembrane region" description="Helical" evidence="6">
    <location>
        <begin position="229"/>
        <end position="247"/>
    </location>
</feature>
<proteinExistence type="inferred from homology"/>
<gene>
    <name evidence="7" type="ORF">J3U87_20265</name>
</gene>
<evidence type="ECO:0000256" key="2">
    <source>
        <dbReference type="ARBA" id="ARBA00007165"/>
    </source>
</evidence>
<keyword evidence="3 6" id="KW-0812">Transmembrane</keyword>
<dbReference type="Pfam" id="PF02104">
    <property type="entry name" value="SURF1"/>
    <property type="match status" value="1"/>
</dbReference>
<sequence>MIGYFRGREFSFSLETTVLALLAAMLCGSMSYWQWTRYHGKKAYLAELARQEARGPLRLSDADGDWASLHHATVRVSGTFDYEREMVLINRSHRDQAGVKVVTPLQIQEGETPEGQAWILVDRGFVPYEWYATDTEHARYRPQGRQTLTALVRPAQDKAFFLAPSTKAPLEGEWKERWLRLEVDKMATQLPYEVLPIFLEASEERGEGVYPVPLAHDVLPPSRHLNYTLQWLSFGCFGLFLGVLIQFRRVPVREKASQESETFS</sequence>
<dbReference type="AlphaFoldDB" id="A0A8A4TEE1"/>
<dbReference type="PANTHER" id="PTHR23427:SF2">
    <property type="entry name" value="SURFEIT LOCUS PROTEIN 1"/>
    <property type="match status" value="1"/>
</dbReference>
<dbReference type="RefSeq" id="WP_237377592.1">
    <property type="nucleotide sequence ID" value="NZ_CP071793.1"/>
</dbReference>
<keyword evidence="4 6" id="KW-1133">Transmembrane helix</keyword>
<evidence type="ECO:0000313" key="7">
    <source>
        <dbReference type="EMBL" id="QTD47927.1"/>
    </source>
</evidence>
<dbReference type="InterPro" id="IPR002994">
    <property type="entry name" value="Surf1/Shy1"/>
</dbReference>
<evidence type="ECO:0000256" key="5">
    <source>
        <dbReference type="ARBA" id="ARBA00023136"/>
    </source>
</evidence>
<dbReference type="EMBL" id="CP071793">
    <property type="protein sequence ID" value="QTD47927.1"/>
    <property type="molecule type" value="Genomic_DNA"/>
</dbReference>
<keyword evidence="8" id="KW-1185">Reference proteome</keyword>
<dbReference type="PANTHER" id="PTHR23427">
    <property type="entry name" value="SURFEIT LOCUS PROTEIN"/>
    <property type="match status" value="1"/>
</dbReference>
<dbReference type="PROSITE" id="PS50895">
    <property type="entry name" value="SURF1"/>
    <property type="match status" value="1"/>
</dbReference>
<dbReference type="GO" id="GO:0005886">
    <property type="term" value="C:plasma membrane"/>
    <property type="evidence" value="ECO:0007669"/>
    <property type="project" value="UniProtKB-SubCell"/>
</dbReference>
<evidence type="ECO:0000256" key="4">
    <source>
        <dbReference type="ARBA" id="ARBA00022989"/>
    </source>
</evidence>
<dbReference type="KEGG" id="scor:J3U87_20265"/>